<dbReference type="Proteomes" id="UP000251144">
    <property type="component" value="Unassembled WGS sequence"/>
</dbReference>
<protein>
    <submittedName>
        <fullName evidence="3">Nucleoside kinase</fullName>
    </submittedName>
</protein>
<dbReference type="OrthoDB" id="9764644at2"/>
<comment type="caution">
    <text evidence="3">The sequence shown here is derived from an EMBL/GenBank/DDBJ whole genome shotgun (WGS) entry which is preliminary data.</text>
</comment>
<dbReference type="PRINTS" id="PR00988">
    <property type="entry name" value="URIDINKINASE"/>
</dbReference>
<proteinExistence type="predicted"/>
<evidence type="ECO:0000313" key="2">
    <source>
        <dbReference type="EMBL" id="RAW50227.1"/>
    </source>
</evidence>
<dbReference type="EMBL" id="PRLB01000001">
    <property type="protein sequence ID" value="RAW55536.1"/>
    <property type="molecule type" value="Genomic_DNA"/>
</dbReference>
<keyword evidence="3" id="KW-0418">Kinase</keyword>
<dbReference type="GO" id="GO:0005524">
    <property type="term" value="F:ATP binding"/>
    <property type="evidence" value="ECO:0007669"/>
    <property type="project" value="InterPro"/>
</dbReference>
<dbReference type="Pfam" id="PF00485">
    <property type="entry name" value="PRK"/>
    <property type="match status" value="1"/>
</dbReference>
<evidence type="ECO:0000259" key="1">
    <source>
        <dbReference type="Pfam" id="PF00485"/>
    </source>
</evidence>
<dbReference type="AlphaFoldDB" id="A0A329U3F5"/>
<reference evidence="4 5" key="1">
    <citation type="submission" date="2018-02" db="EMBL/GenBank/DDBJ databases">
        <title>Complete genome sequencing of Faecalibacterium prausnitzii strains isolated from the human gut.</title>
        <authorList>
            <person name="Fitzgerald B.C."/>
            <person name="Shkoporov A.N."/>
            <person name="Ross P.R."/>
            <person name="Hill C."/>
        </authorList>
    </citation>
    <scope>NUCLEOTIDE SEQUENCE [LARGE SCALE GENOMIC DNA]</scope>
    <source>
        <strain evidence="2 4">APC942/18-1</strain>
        <strain evidence="3 5">APC942/32-1</strain>
    </source>
</reference>
<dbReference type="InterPro" id="IPR006083">
    <property type="entry name" value="PRK/URK"/>
</dbReference>
<evidence type="ECO:0000313" key="4">
    <source>
        <dbReference type="Proteomes" id="UP000250997"/>
    </source>
</evidence>
<dbReference type="Proteomes" id="UP000250997">
    <property type="component" value="Unassembled WGS sequence"/>
</dbReference>
<gene>
    <name evidence="3" type="ORF">C4N26_00620</name>
    <name evidence="2" type="ORF">C4N27_06760</name>
</gene>
<dbReference type="SUPFAM" id="SSF52540">
    <property type="entry name" value="P-loop containing nucleoside triphosphate hydrolases"/>
    <property type="match status" value="1"/>
</dbReference>
<dbReference type="CDD" id="cd02028">
    <property type="entry name" value="UMPK_like"/>
    <property type="match status" value="1"/>
</dbReference>
<evidence type="ECO:0000313" key="3">
    <source>
        <dbReference type="EMBL" id="RAW55536.1"/>
    </source>
</evidence>
<evidence type="ECO:0000313" key="5">
    <source>
        <dbReference type="Proteomes" id="UP000251144"/>
    </source>
</evidence>
<sequence>MITIWVPKRLVEIDLYNVAAQSPAALAEMSEKSYRQRVAYAAQKIRDSRAKIVMLTGPSASGKTTSAHKVAEALEASGTPAHVISLDNFFKGAQYYPRLPDGTLDYENPDTLDMPLIRQCLSDLSTTGKTVLPIYDFTTESRSSETETLDLKGGVCIVEGIHALNPELTGLVKGDDVYRIYAGLREEYCIDGRRVINTQDIRLCRRTLRDAAARGRSPAKTLAMWDRVLDGETRYIKGFKTTADFLLDTSFTYELGLIAKLLRPVSQRFTLEGHNAELWDETARRFEHVAPVELELLPADSMLREFYAGEV</sequence>
<dbReference type="InterPro" id="IPR027417">
    <property type="entry name" value="P-loop_NTPase"/>
</dbReference>
<dbReference type="PANTHER" id="PTHR10285">
    <property type="entry name" value="URIDINE KINASE"/>
    <property type="match status" value="1"/>
</dbReference>
<dbReference type="Gene3D" id="3.40.50.300">
    <property type="entry name" value="P-loop containing nucleotide triphosphate hydrolases"/>
    <property type="match status" value="1"/>
</dbReference>
<accession>A0A329U3F5</accession>
<feature type="domain" description="Phosphoribulokinase/uridine kinase" evidence="1">
    <location>
        <begin position="52"/>
        <end position="164"/>
    </location>
</feature>
<organism evidence="3 5">
    <name type="scientific">Faecalibacterium prausnitzii</name>
    <dbReference type="NCBI Taxonomy" id="853"/>
    <lineage>
        <taxon>Bacteria</taxon>
        <taxon>Bacillati</taxon>
        <taxon>Bacillota</taxon>
        <taxon>Clostridia</taxon>
        <taxon>Eubacteriales</taxon>
        <taxon>Oscillospiraceae</taxon>
        <taxon>Faecalibacterium</taxon>
    </lineage>
</organism>
<name>A0A329U3F5_9FIRM</name>
<dbReference type="GO" id="GO:0016301">
    <property type="term" value="F:kinase activity"/>
    <property type="evidence" value="ECO:0007669"/>
    <property type="project" value="UniProtKB-KW"/>
</dbReference>
<keyword evidence="3" id="KW-0808">Transferase</keyword>
<dbReference type="EMBL" id="PRLA01000004">
    <property type="protein sequence ID" value="RAW50227.1"/>
    <property type="molecule type" value="Genomic_DNA"/>
</dbReference>
<dbReference type="RefSeq" id="WP_158396565.1">
    <property type="nucleotide sequence ID" value="NZ_CP026548.1"/>
</dbReference>